<dbReference type="Proteomes" id="UP000001548">
    <property type="component" value="Unassembled WGS sequence"/>
</dbReference>
<dbReference type="OMA" id="KPISEYM"/>
<dbReference type="KEGG" id="gla:GL50803_004820"/>
<dbReference type="HOGENOM" id="CLU_1646929_0_0_1"/>
<name>A8BR38_GIAIC</name>
<comment type="caution">
    <text evidence="1">The sequence shown here is derived from an EMBL/GenBank/DDBJ whole genome shotgun (WGS) entry which is preliminary data.</text>
</comment>
<sequence>MSRPVIADVKVSLFGDSAQLETAFPGSVAGESEHLGYSFHTVIRDVNAYRFHFFAAATDKPISEYMKQKLSASQIFVFLVNDRTSSVLADLLDRSLLTGPTILVASPQEEAMIRSTDGYARCCNRGVTTVISRGLFDESPVDLILNFALEHIKDMTYKEIR</sequence>
<dbReference type="EMBL" id="AACB03000002">
    <property type="protein sequence ID" value="KAE8304290.1"/>
    <property type="molecule type" value="Genomic_DNA"/>
</dbReference>
<reference evidence="1 2" key="1">
    <citation type="journal article" date="2007" name="Science">
        <title>Genomic minimalism in the early diverging intestinal parasite Giardia lamblia.</title>
        <authorList>
            <person name="Morrison H.G."/>
            <person name="McArthur A.G."/>
            <person name="Gillin F.D."/>
            <person name="Aley S.B."/>
            <person name="Adam R.D."/>
            <person name="Olsen G.J."/>
            <person name="Best A.A."/>
            <person name="Cande W.Z."/>
            <person name="Chen F."/>
            <person name="Cipriano M.J."/>
            <person name="Davids B.J."/>
            <person name="Dawson S.C."/>
            <person name="Elmendorf H.G."/>
            <person name="Hehl A.B."/>
            <person name="Holder M.E."/>
            <person name="Huse S.M."/>
            <person name="Kim U.U."/>
            <person name="Lasek-Nesselquist E."/>
            <person name="Manning G."/>
            <person name="Nigam A."/>
            <person name="Nixon J.E."/>
            <person name="Palm D."/>
            <person name="Passamaneck N.E."/>
            <person name="Prabhu A."/>
            <person name="Reich C.I."/>
            <person name="Reiner D.S."/>
            <person name="Samuelson J."/>
            <person name="Svard S.G."/>
            <person name="Sogin M.L."/>
        </authorList>
    </citation>
    <scope>NUCLEOTIDE SEQUENCE [LARGE SCALE GENOMIC DNA]</scope>
    <source>
        <strain evidence="1 2">WB C6</strain>
    </source>
</reference>
<dbReference type="GeneID" id="5698267"/>
<dbReference type="RefSeq" id="XP_001705417.1">
    <property type="nucleotide sequence ID" value="XM_001705365.1"/>
</dbReference>
<dbReference type="VEuPathDB" id="GiardiaDB:GL50803_4820"/>
<protein>
    <submittedName>
        <fullName evidence="1">Uncharacterized protein</fullName>
    </submittedName>
</protein>
<proteinExistence type="predicted"/>
<evidence type="ECO:0000313" key="2">
    <source>
        <dbReference type="Proteomes" id="UP000001548"/>
    </source>
</evidence>
<organism evidence="1 2">
    <name type="scientific">Giardia intestinalis (strain ATCC 50803 / WB clone C6)</name>
    <name type="common">Giardia lamblia</name>
    <dbReference type="NCBI Taxonomy" id="184922"/>
    <lineage>
        <taxon>Eukaryota</taxon>
        <taxon>Metamonada</taxon>
        <taxon>Diplomonadida</taxon>
        <taxon>Hexamitidae</taxon>
        <taxon>Giardiinae</taxon>
        <taxon>Giardia</taxon>
    </lineage>
</organism>
<gene>
    <name evidence="1" type="ORF">GL50803_004820</name>
</gene>
<evidence type="ECO:0000313" key="1">
    <source>
        <dbReference type="EMBL" id="KAE8304290.1"/>
    </source>
</evidence>
<dbReference type="AlphaFoldDB" id="A8BR38"/>
<accession>A8BR38</accession>
<keyword evidence="2" id="KW-1185">Reference proteome</keyword>